<keyword evidence="2" id="KW-0560">Oxidoreductase</keyword>
<evidence type="ECO:0008006" key="5">
    <source>
        <dbReference type="Google" id="ProtNLM"/>
    </source>
</evidence>
<evidence type="ECO:0000256" key="2">
    <source>
        <dbReference type="ARBA" id="ARBA00023002"/>
    </source>
</evidence>
<dbReference type="Gene3D" id="3.40.50.720">
    <property type="entry name" value="NAD(P)-binding Rossmann-like Domain"/>
    <property type="match status" value="1"/>
</dbReference>
<dbReference type="SUPFAM" id="SSF51735">
    <property type="entry name" value="NAD(P)-binding Rossmann-fold domains"/>
    <property type="match status" value="1"/>
</dbReference>
<dbReference type="Proteomes" id="UP000515734">
    <property type="component" value="Chromosome"/>
</dbReference>
<dbReference type="InterPro" id="IPR036291">
    <property type="entry name" value="NAD(P)-bd_dom_sf"/>
</dbReference>
<dbReference type="InterPro" id="IPR002347">
    <property type="entry name" value="SDR_fam"/>
</dbReference>
<protein>
    <recommendedName>
        <fullName evidence="5">Enoyl-ACP reductase-like protein</fullName>
    </recommendedName>
</protein>
<dbReference type="PANTHER" id="PTHR43639">
    <property type="entry name" value="OXIDOREDUCTASE, SHORT-CHAIN DEHYDROGENASE/REDUCTASE FAMILY (AFU_ORTHOLOGUE AFUA_5G02870)"/>
    <property type="match status" value="1"/>
</dbReference>
<evidence type="ECO:0000313" key="3">
    <source>
        <dbReference type="EMBL" id="BCI55624.1"/>
    </source>
</evidence>
<name>A0A6S6PA89_9MYCO</name>
<dbReference type="PANTHER" id="PTHR43639:SF1">
    <property type="entry name" value="SHORT-CHAIN DEHYDROGENASE_REDUCTASE FAMILY PROTEIN"/>
    <property type="match status" value="1"/>
</dbReference>
<reference evidence="3 4" key="1">
    <citation type="submission" date="2020-07" db="EMBL/GenBank/DDBJ databases">
        <title>Complete genome sequence of Mycolicibacterium litorale like strain isolated from cardiac implantable electronic device infection.</title>
        <authorList>
            <person name="Fukano H."/>
            <person name="Miyama H."/>
            <person name="Hoshino Y."/>
        </authorList>
    </citation>
    <scope>NUCLEOTIDE SEQUENCE [LARGE SCALE GENOMIC DNA]</scope>
    <source>
        <strain evidence="3 4">NIIDNTM18</strain>
    </source>
</reference>
<dbReference type="GO" id="GO:0016491">
    <property type="term" value="F:oxidoreductase activity"/>
    <property type="evidence" value="ECO:0007669"/>
    <property type="project" value="UniProtKB-KW"/>
</dbReference>
<accession>A0A6S6PA89</accession>
<proteinExistence type="inferred from homology"/>
<sequence>MRTLAGELAPHHIRVNSVNPTNVDTLMIDNDAYNTLFSGGKPNATQRDSIPAHQAMNALPIPFVEPVDISNAVLYLASNAARYVTGTTMVVGAGAMAPFEIPTSSLP</sequence>
<dbReference type="AlphaFoldDB" id="A0A6S6PA89"/>
<evidence type="ECO:0000313" key="4">
    <source>
        <dbReference type="Proteomes" id="UP000515734"/>
    </source>
</evidence>
<comment type="similarity">
    <text evidence="1">Belongs to the short-chain dehydrogenases/reductases (SDR) family.</text>
</comment>
<evidence type="ECO:0000256" key="1">
    <source>
        <dbReference type="ARBA" id="ARBA00006484"/>
    </source>
</evidence>
<organism evidence="3 4">
    <name type="scientific">Mycolicibacterium litorale</name>
    <dbReference type="NCBI Taxonomy" id="758802"/>
    <lineage>
        <taxon>Bacteria</taxon>
        <taxon>Bacillati</taxon>
        <taxon>Actinomycetota</taxon>
        <taxon>Actinomycetes</taxon>
        <taxon>Mycobacteriales</taxon>
        <taxon>Mycobacteriaceae</taxon>
        <taxon>Mycolicibacterium</taxon>
    </lineage>
</organism>
<dbReference type="Pfam" id="PF13561">
    <property type="entry name" value="adh_short_C2"/>
    <property type="match status" value="1"/>
</dbReference>
<gene>
    <name evidence="3" type="ORF">NIIDNTM18_49020</name>
</gene>
<dbReference type="EMBL" id="AP023287">
    <property type="protein sequence ID" value="BCI55624.1"/>
    <property type="molecule type" value="Genomic_DNA"/>
</dbReference>